<dbReference type="Pfam" id="PF12680">
    <property type="entry name" value="SnoaL_2"/>
    <property type="match status" value="1"/>
</dbReference>
<dbReference type="Gene3D" id="3.10.450.50">
    <property type="match status" value="1"/>
</dbReference>
<organism evidence="2 3">
    <name type="scientific">Dactylosporangium maewongense</name>
    <dbReference type="NCBI Taxonomy" id="634393"/>
    <lineage>
        <taxon>Bacteria</taxon>
        <taxon>Bacillati</taxon>
        <taxon>Actinomycetota</taxon>
        <taxon>Actinomycetes</taxon>
        <taxon>Micromonosporales</taxon>
        <taxon>Micromonosporaceae</taxon>
        <taxon>Dactylosporangium</taxon>
    </lineage>
</organism>
<evidence type="ECO:0000313" key="3">
    <source>
        <dbReference type="Proteomes" id="UP001501470"/>
    </source>
</evidence>
<protein>
    <recommendedName>
        <fullName evidence="1">SnoaL-like domain-containing protein</fullName>
    </recommendedName>
</protein>
<evidence type="ECO:0000313" key="2">
    <source>
        <dbReference type="EMBL" id="GAA1499397.1"/>
    </source>
</evidence>
<dbReference type="InterPro" id="IPR032710">
    <property type="entry name" value="NTF2-like_dom_sf"/>
</dbReference>
<evidence type="ECO:0000259" key="1">
    <source>
        <dbReference type="Pfam" id="PF12680"/>
    </source>
</evidence>
<dbReference type="RefSeq" id="WP_344498198.1">
    <property type="nucleotide sequence ID" value="NZ_BAAAQD010000001.1"/>
</dbReference>
<dbReference type="SUPFAM" id="SSF54427">
    <property type="entry name" value="NTF2-like"/>
    <property type="match status" value="1"/>
</dbReference>
<dbReference type="InterPro" id="IPR037401">
    <property type="entry name" value="SnoaL-like"/>
</dbReference>
<proteinExistence type="predicted"/>
<comment type="caution">
    <text evidence="2">The sequence shown here is derived from an EMBL/GenBank/DDBJ whole genome shotgun (WGS) entry which is preliminary data.</text>
</comment>
<dbReference type="EMBL" id="BAAAQD010000001">
    <property type="protein sequence ID" value="GAA1499397.1"/>
    <property type="molecule type" value="Genomic_DNA"/>
</dbReference>
<gene>
    <name evidence="2" type="ORF">GCM10009827_000620</name>
</gene>
<reference evidence="2 3" key="1">
    <citation type="journal article" date="2019" name="Int. J. Syst. Evol. Microbiol.">
        <title>The Global Catalogue of Microorganisms (GCM) 10K type strain sequencing project: providing services to taxonomists for standard genome sequencing and annotation.</title>
        <authorList>
            <consortium name="The Broad Institute Genomics Platform"/>
            <consortium name="The Broad Institute Genome Sequencing Center for Infectious Disease"/>
            <person name="Wu L."/>
            <person name="Ma J."/>
        </authorList>
    </citation>
    <scope>NUCLEOTIDE SEQUENCE [LARGE SCALE GENOMIC DNA]</scope>
    <source>
        <strain evidence="2 3">JCM 15933</strain>
    </source>
</reference>
<dbReference type="Proteomes" id="UP001501470">
    <property type="component" value="Unassembled WGS sequence"/>
</dbReference>
<feature type="domain" description="SnoaL-like" evidence="1">
    <location>
        <begin position="12"/>
        <end position="85"/>
    </location>
</feature>
<keyword evidence="3" id="KW-1185">Reference proteome</keyword>
<sequence length="120" mass="13836">MTDLEAVTDWVSGYVRAWNSNDPAEIGGLFAEDAAYYPAPFEEPWRGRATIVKQWLARRDRPGETTFTWHPVTVGSELSVVQGVTVYPKRVFSNLWLIRLDTVGQCREFTEWWMQQPARA</sequence>
<name>A0ABN1ZHM2_9ACTN</name>
<accession>A0ABN1ZHM2</accession>